<dbReference type="GeneID" id="43503138"/>
<proteinExistence type="predicted"/>
<dbReference type="RefSeq" id="WP_158413816.1">
    <property type="nucleotide sequence ID" value="NZ_CP009552.1"/>
</dbReference>
<evidence type="ECO:0000313" key="2">
    <source>
        <dbReference type="Proteomes" id="UP000030624"/>
    </source>
</evidence>
<protein>
    <submittedName>
        <fullName evidence="1">Uncharacterized protein</fullName>
    </submittedName>
</protein>
<gene>
    <name evidence="1" type="ORF">GACE_1159</name>
</gene>
<evidence type="ECO:0000313" key="1">
    <source>
        <dbReference type="EMBL" id="AIY90201.1"/>
    </source>
</evidence>
<dbReference type="EMBL" id="CP009552">
    <property type="protein sequence ID" value="AIY90201.1"/>
    <property type="molecule type" value="Genomic_DNA"/>
</dbReference>
<accession>A0A0A7GGX6</accession>
<reference evidence="1 2" key="1">
    <citation type="journal article" date="2015" name="Appl. Environ. Microbiol.">
        <title>The Geoglobus acetivorans genome: Fe(III) reduction, acetate utilization, autotrophic growth, and degradation of aromatic compounds in a hyperthermophilic archaeon.</title>
        <authorList>
            <person name="Mardanov A.V."/>
            <person name="Slododkina G.B."/>
            <person name="Slobodkin A.I."/>
            <person name="Beletsky A.V."/>
            <person name="Gavrilov S.N."/>
            <person name="Kublanov I.V."/>
            <person name="Bonch-Osmolovskaya E.A."/>
            <person name="Skryabin K.G."/>
            <person name="Ravin N.V."/>
        </authorList>
    </citation>
    <scope>NUCLEOTIDE SEQUENCE [LARGE SCALE GENOMIC DNA]</scope>
    <source>
        <strain evidence="1 2">SBH6</strain>
    </source>
</reference>
<dbReference type="Proteomes" id="UP000030624">
    <property type="component" value="Chromosome"/>
</dbReference>
<dbReference type="HOGENOM" id="CLU_3056972_0_0_2"/>
<dbReference type="KEGG" id="gac:GACE_1159"/>
<organism evidence="1 2">
    <name type="scientific">Geoglobus acetivorans</name>
    <dbReference type="NCBI Taxonomy" id="565033"/>
    <lineage>
        <taxon>Archaea</taxon>
        <taxon>Methanobacteriati</taxon>
        <taxon>Methanobacteriota</taxon>
        <taxon>Archaeoglobi</taxon>
        <taxon>Archaeoglobales</taxon>
        <taxon>Archaeoglobaceae</taxon>
        <taxon>Geoglobus</taxon>
    </lineage>
</organism>
<name>A0A0A7GGX6_GEOAI</name>
<dbReference type="STRING" id="565033.GACE_1159"/>
<dbReference type="AlphaFoldDB" id="A0A0A7GGX6"/>
<sequence length="53" mass="6403">MTSTAFLFWHEHGFWCKHSEKDEQGFILCRRVHKVCFPAICPRIEEFEVMDDD</sequence>